<accession>A0A3B0ZLS6</accession>
<proteinExistence type="predicted"/>
<evidence type="ECO:0000313" key="1">
    <source>
        <dbReference type="EMBL" id="VAW82304.1"/>
    </source>
</evidence>
<organism evidence="1">
    <name type="scientific">hydrothermal vent metagenome</name>
    <dbReference type="NCBI Taxonomy" id="652676"/>
    <lineage>
        <taxon>unclassified sequences</taxon>
        <taxon>metagenomes</taxon>
        <taxon>ecological metagenomes</taxon>
    </lineage>
</organism>
<dbReference type="AlphaFoldDB" id="A0A3B0ZLS6"/>
<sequence>MADQDDTKAAVLACAFLQSGYQKQLLEEPEWAAADTGLEQADIQLLSAAAGGLQRGDVSVEECVHRIGADTWKLR</sequence>
<reference evidence="1" key="1">
    <citation type="submission" date="2018-06" db="EMBL/GenBank/DDBJ databases">
        <authorList>
            <person name="Zhirakovskaya E."/>
        </authorList>
    </citation>
    <scope>NUCLEOTIDE SEQUENCE</scope>
</reference>
<protein>
    <submittedName>
        <fullName evidence="1">Uncharacterized protein</fullName>
    </submittedName>
</protein>
<name>A0A3B0ZLS6_9ZZZZ</name>
<dbReference type="EMBL" id="UOFK01000307">
    <property type="protein sequence ID" value="VAW82304.1"/>
    <property type="molecule type" value="Genomic_DNA"/>
</dbReference>
<gene>
    <name evidence="1" type="ORF">MNBD_GAMMA13-1331</name>
</gene>